<evidence type="ECO:0000256" key="1">
    <source>
        <dbReference type="ARBA" id="ARBA00010833"/>
    </source>
</evidence>
<evidence type="ECO:0000313" key="6">
    <source>
        <dbReference type="Proteomes" id="UP001597478"/>
    </source>
</evidence>
<organism evidence="5 6">
    <name type="scientific">Prauserella oleivorans</name>
    <dbReference type="NCBI Taxonomy" id="1478153"/>
    <lineage>
        <taxon>Bacteria</taxon>
        <taxon>Bacillati</taxon>
        <taxon>Actinomycetota</taxon>
        <taxon>Actinomycetes</taxon>
        <taxon>Pseudonocardiales</taxon>
        <taxon>Pseudonocardiaceae</taxon>
        <taxon>Prauserella</taxon>
    </lineage>
</organism>
<dbReference type="PANTHER" id="PTHR10412:SF11">
    <property type="entry name" value="MANNOSYL-OLIGOSACCHARIDE GLUCOSIDASE"/>
    <property type="match status" value="1"/>
</dbReference>
<evidence type="ECO:0000256" key="2">
    <source>
        <dbReference type="ARBA" id="ARBA00022801"/>
    </source>
</evidence>
<evidence type="ECO:0000313" key="5">
    <source>
        <dbReference type="EMBL" id="MFD2800356.1"/>
    </source>
</evidence>
<protein>
    <submittedName>
        <fullName evidence="5">Glycogen debranching protein</fullName>
    </submittedName>
</protein>
<reference evidence="6" key="1">
    <citation type="journal article" date="2019" name="Int. J. Syst. Evol. Microbiol.">
        <title>The Global Catalogue of Microorganisms (GCM) 10K type strain sequencing project: providing services to taxonomists for standard genome sequencing and annotation.</title>
        <authorList>
            <consortium name="The Broad Institute Genomics Platform"/>
            <consortium name="The Broad Institute Genome Sequencing Center for Infectious Disease"/>
            <person name="Wu L."/>
            <person name="Ma J."/>
        </authorList>
    </citation>
    <scope>NUCLEOTIDE SEQUENCE [LARGE SCALE GENOMIC DNA]</scope>
    <source>
        <strain evidence="6">IBRC-M 10906</strain>
    </source>
</reference>
<dbReference type="Proteomes" id="UP001597478">
    <property type="component" value="Unassembled WGS sequence"/>
</dbReference>
<evidence type="ECO:0000259" key="4">
    <source>
        <dbReference type="Pfam" id="PF22422"/>
    </source>
</evidence>
<keyword evidence="3" id="KW-0326">Glycosidase</keyword>
<proteinExistence type="inferred from homology"/>
<dbReference type="InterPro" id="IPR054491">
    <property type="entry name" value="MGH1-like_GH"/>
</dbReference>
<dbReference type="EMBL" id="JBHUOF010000014">
    <property type="protein sequence ID" value="MFD2800356.1"/>
    <property type="molecule type" value="Genomic_DNA"/>
</dbReference>
<keyword evidence="6" id="KW-1185">Reference proteome</keyword>
<name>A0ABW5WA46_9PSEU</name>
<dbReference type="PANTHER" id="PTHR10412">
    <property type="entry name" value="MANNOSYL-OLIGOSACCHARIDE GLUCOSIDASE"/>
    <property type="match status" value="1"/>
</dbReference>
<feature type="domain" description="Mannosylglycerate hydrolase MGH1-like glycoside hydrolase" evidence="4">
    <location>
        <begin position="41"/>
        <end position="441"/>
    </location>
</feature>
<keyword evidence="2" id="KW-0378">Hydrolase</keyword>
<dbReference type="RefSeq" id="WP_377388317.1">
    <property type="nucleotide sequence ID" value="NZ_JBHSAN010000012.1"/>
</dbReference>
<accession>A0ABW5WA46</accession>
<evidence type="ECO:0000256" key="3">
    <source>
        <dbReference type="ARBA" id="ARBA00023295"/>
    </source>
</evidence>
<dbReference type="Gene3D" id="1.50.10.10">
    <property type="match status" value="1"/>
</dbReference>
<sequence>MITAAGNRAVHYQPANLAARAALVLRDNDNGNLVTASPKLYPHMWSWDAAFISMGLAYLDVGRAVRELDTLLSAQWRDGMIPHIVFTSDTDYFPGPDRWGTDLAPQRPDGVRTSGICQPPVHAIALRRILETARKTSQADAELAESFAERAWSSLYRWHRWIVRHRMPDASGLVAIVHGWESGMDNSPRWDEPYAAVLPGADLPPYVRLDLLQVGDPGERPSDDEYDRYLWLIEQMRRADYNPDKVVQTSGFLVGDVFTTALFALASDTLAGIGDELGAPEGEIAELRRWAARARAAVAMSCHPETGMARDRDMRRGRWLATETIAGFSPLLCGGLAHEVEQQLISTLDSPRWSGHPDLLAAVPPSVSPESEDFDSRRYWRGPQWPVITWLFGWAFEQRGWQRHASEFRAQGVHLVSDGSFGEYYEPFTGKPLGSTNQSWTAAVVLDWLCGV</sequence>
<comment type="similarity">
    <text evidence="1">Belongs to the glycosyl hydrolase 63 family.</text>
</comment>
<dbReference type="Pfam" id="PF22422">
    <property type="entry name" value="MGH1-like_GH"/>
    <property type="match status" value="1"/>
</dbReference>
<dbReference type="InterPro" id="IPR012341">
    <property type="entry name" value="6hp_glycosidase-like_sf"/>
</dbReference>
<dbReference type="SUPFAM" id="SSF48208">
    <property type="entry name" value="Six-hairpin glycosidases"/>
    <property type="match status" value="1"/>
</dbReference>
<gene>
    <name evidence="5" type="ORF">ACFS2C_13215</name>
</gene>
<dbReference type="InterPro" id="IPR004888">
    <property type="entry name" value="Glycoside_hydrolase_63"/>
</dbReference>
<dbReference type="InterPro" id="IPR008928">
    <property type="entry name" value="6-hairpin_glycosidase_sf"/>
</dbReference>
<comment type="caution">
    <text evidence="5">The sequence shown here is derived from an EMBL/GenBank/DDBJ whole genome shotgun (WGS) entry which is preliminary data.</text>
</comment>